<name>A0A364V8F7_9CORY</name>
<dbReference type="PANTHER" id="PTHR35149">
    <property type="entry name" value="SLL5132 PROTEIN"/>
    <property type="match status" value="1"/>
</dbReference>
<dbReference type="Pfam" id="PF07510">
    <property type="entry name" value="GmrSD_C"/>
    <property type="match status" value="1"/>
</dbReference>
<dbReference type="InterPro" id="IPR036217">
    <property type="entry name" value="MethylDNA_cys_MeTrfase_DNAb"/>
</dbReference>
<evidence type="ECO:0000313" key="5">
    <source>
        <dbReference type="EMBL" id="RAV32907.1"/>
    </source>
</evidence>
<dbReference type="Pfam" id="PF03235">
    <property type="entry name" value="GmrSD_N"/>
    <property type="match status" value="1"/>
</dbReference>
<dbReference type="AlphaFoldDB" id="A0A364V8F7"/>
<accession>A0A364V8F7</accession>
<gene>
    <name evidence="5" type="ORF">DLJ54_01240</name>
</gene>
<dbReference type="InterPro" id="IPR004919">
    <property type="entry name" value="GmrSD_N"/>
</dbReference>
<proteinExistence type="predicted"/>
<feature type="domain" description="GmrSD restriction endonucleases N-terminal" evidence="3">
    <location>
        <begin position="10"/>
        <end position="230"/>
    </location>
</feature>
<protein>
    <recommendedName>
        <fullName evidence="7">DUF262 domain-containing protein</fullName>
    </recommendedName>
</protein>
<feature type="domain" description="Methylated-DNA-[protein]-cysteine S-methyltransferase DNA binding" evidence="2">
    <location>
        <begin position="577"/>
        <end position="654"/>
    </location>
</feature>
<comment type="caution">
    <text evidence="5">The sequence shown here is derived from an EMBL/GenBank/DDBJ whole genome shotgun (WGS) entry which is preliminary data.</text>
</comment>
<dbReference type="CDD" id="cd06445">
    <property type="entry name" value="ATase"/>
    <property type="match status" value="1"/>
</dbReference>
<evidence type="ECO:0000259" key="3">
    <source>
        <dbReference type="Pfam" id="PF03235"/>
    </source>
</evidence>
<dbReference type="Proteomes" id="UP000251577">
    <property type="component" value="Unassembled WGS sequence"/>
</dbReference>
<evidence type="ECO:0008006" key="7">
    <source>
        <dbReference type="Google" id="ProtNLM"/>
    </source>
</evidence>
<sequence>MVKADEAILRKVLEGENQYLVPLYQRPYQWNKPQWQTLWEDIQDLVRDRKDNPKTTHFIGSLVLVPVDTAQSAVSVSRFLVVDGQQRLTTLTLLLAAIRDYRNNHERPGAGDRIHNSYLTNQYESDDRRIKLVPTQHDRAAYFAVIDREARGGGDDQIGAAYRFFRSRLEELDDPNDPDDIAELENAVLVGLTVVSISTHPEDNVHRIFQSLNNTGLKLTQGDLIRNFIFMGLPTRSEEVYKRHWLPMQTTLPNNEALEILFWLDLLATKPALKVNDTFSEYQKKLGGIGDEAGVEQEVARLASLARQYALILDPSGEEDPGVRFRLERLKTWEASTPHSLVLELLKRREAGSVTNAELERALLLIESYLVRRLLIGQSTQGLNRIFPIILNQLNSEEPVDLQVHRLLSTGRRHFATDAQVREGVKTGPYFLSGRAQHRKTVLQWLEQSFGSKEPVDTSSLSIEHIMPQTLSAVWRQQLADEYGEDRVDELFNTSVHTLGNLTLTGYNSEMGNRPFDEKKQAYVKSGLSISQTLRHFDNWGPREIEIRANELADQIIATWPGPMNFGDGDSDLSPLWKKVRRIVATIPAGRWTTYGDVAAAAGTNAQSIGNHLAGHVVLNAHRVMRRNGVVAEHFRWIDPTETRTPEEVLAEEGLAFLPSGQADPQARLSSAELLGLVTTEEITSP</sequence>
<dbReference type="Gene3D" id="1.10.10.10">
    <property type="entry name" value="Winged helix-like DNA-binding domain superfamily/Winged helix DNA-binding domain"/>
    <property type="match status" value="1"/>
</dbReference>
<evidence type="ECO:0000256" key="1">
    <source>
        <dbReference type="ARBA" id="ARBA00022763"/>
    </source>
</evidence>
<dbReference type="Pfam" id="PF01035">
    <property type="entry name" value="DNA_binding_1"/>
    <property type="match status" value="1"/>
</dbReference>
<dbReference type="PANTHER" id="PTHR35149:SF2">
    <property type="entry name" value="DUF262 DOMAIN-CONTAINING PROTEIN"/>
    <property type="match status" value="1"/>
</dbReference>
<reference evidence="5 6" key="1">
    <citation type="journal article" date="2018" name="Syst. Appl. Microbiol.">
        <title>Corynebacterium heidelbergense sp. nov., isolated from the preen glands of Egyptian geese (Alopochen aegyptiacus).</title>
        <authorList>
            <person name="Braun M.S."/>
            <person name="Wang E."/>
            <person name="Zimmermann S."/>
            <person name="Wink M."/>
        </authorList>
    </citation>
    <scope>NUCLEOTIDE SEQUENCE [LARGE SCALE GENOMIC DNA]</scope>
    <source>
        <strain evidence="5 6">647</strain>
    </source>
</reference>
<organism evidence="5 6">
    <name type="scientific">Corynebacterium heidelbergense</name>
    <dbReference type="NCBI Taxonomy" id="2055947"/>
    <lineage>
        <taxon>Bacteria</taxon>
        <taxon>Bacillati</taxon>
        <taxon>Actinomycetota</taxon>
        <taxon>Actinomycetes</taxon>
        <taxon>Mycobacteriales</taxon>
        <taxon>Corynebacteriaceae</taxon>
        <taxon>Corynebacterium</taxon>
    </lineage>
</organism>
<dbReference type="EMBL" id="QHCV01000007">
    <property type="protein sequence ID" value="RAV32907.1"/>
    <property type="molecule type" value="Genomic_DNA"/>
</dbReference>
<dbReference type="GO" id="GO:0003824">
    <property type="term" value="F:catalytic activity"/>
    <property type="evidence" value="ECO:0007669"/>
    <property type="project" value="InterPro"/>
</dbReference>
<feature type="domain" description="GmrSD restriction endonucleases C-terminal" evidence="4">
    <location>
        <begin position="438"/>
        <end position="554"/>
    </location>
</feature>
<dbReference type="SUPFAM" id="SSF46767">
    <property type="entry name" value="Methylated DNA-protein cysteine methyltransferase, C-terminal domain"/>
    <property type="match status" value="1"/>
</dbReference>
<dbReference type="GO" id="GO:0006281">
    <property type="term" value="P:DNA repair"/>
    <property type="evidence" value="ECO:0007669"/>
    <property type="project" value="InterPro"/>
</dbReference>
<keyword evidence="1" id="KW-0227">DNA damage</keyword>
<dbReference type="InterPro" id="IPR036388">
    <property type="entry name" value="WH-like_DNA-bd_sf"/>
</dbReference>
<dbReference type="RefSeq" id="WP_113630057.1">
    <property type="nucleotide sequence ID" value="NZ_QHCV01000007.1"/>
</dbReference>
<evidence type="ECO:0000313" key="6">
    <source>
        <dbReference type="Proteomes" id="UP000251577"/>
    </source>
</evidence>
<evidence type="ECO:0000259" key="2">
    <source>
        <dbReference type="Pfam" id="PF01035"/>
    </source>
</evidence>
<keyword evidence="6" id="KW-1185">Reference proteome</keyword>
<dbReference type="InterPro" id="IPR014048">
    <property type="entry name" value="MethylDNA_cys_MeTrfase_DNA-bd"/>
</dbReference>
<evidence type="ECO:0000259" key="4">
    <source>
        <dbReference type="Pfam" id="PF07510"/>
    </source>
</evidence>
<dbReference type="InterPro" id="IPR011089">
    <property type="entry name" value="GmrSD_C"/>
</dbReference>